<geneLocation type="mitochondrion" evidence="2"/>
<proteinExistence type="predicted"/>
<protein>
    <submittedName>
        <fullName evidence="2">Uncharacterized protein</fullName>
    </submittedName>
</protein>
<dbReference type="AlphaFoldDB" id="A0A101M531"/>
<feature type="transmembrane region" description="Helical" evidence="1">
    <location>
        <begin position="7"/>
        <end position="28"/>
    </location>
</feature>
<gene>
    <name evidence="2" type="ORF">ABT39_MTgene1083</name>
</gene>
<keyword evidence="2" id="KW-0496">Mitochondrion</keyword>
<feature type="transmembrane region" description="Helical" evidence="1">
    <location>
        <begin position="34"/>
        <end position="51"/>
    </location>
</feature>
<dbReference type="EMBL" id="LKAM01000001">
    <property type="protein sequence ID" value="KUM51236.1"/>
    <property type="molecule type" value="Genomic_DNA"/>
</dbReference>
<name>A0A101M531_PICGL</name>
<keyword evidence="1" id="KW-0472">Membrane</keyword>
<sequence>MDSMCCYVNCFLCAAIELIICLGWAGLLGLVSTWPLYPPALVLILTLILGTA</sequence>
<keyword evidence="1" id="KW-0812">Transmembrane</keyword>
<accession>A0A101M531</accession>
<keyword evidence="1" id="KW-1133">Transmembrane helix</keyword>
<evidence type="ECO:0000256" key="1">
    <source>
        <dbReference type="SAM" id="Phobius"/>
    </source>
</evidence>
<organism evidence="2">
    <name type="scientific">Picea glauca</name>
    <name type="common">White spruce</name>
    <name type="synonym">Pinus glauca</name>
    <dbReference type="NCBI Taxonomy" id="3330"/>
    <lineage>
        <taxon>Eukaryota</taxon>
        <taxon>Viridiplantae</taxon>
        <taxon>Streptophyta</taxon>
        <taxon>Embryophyta</taxon>
        <taxon>Tracheophyta</taxon>
        <taxon>Spermatophyta</taxon>
        <taxon>Pinopsida</taxon>
        <taxon>Pinidae</taxon>
        <taxon>Conifers I</taxon>
        <taxon>Pinales</taxon>
        <taxon>Pinaceae</taxon>
        <taxon>Picea</taxon>
    </lineage>
</organism>
<reference evidence="2" key="1">
    <citation type="journal article" date="2015" name="Genome Biol. Evol.">
        <title>Organellar Genomes of White Spruce (Picea glauca): Assembly and Annotation.</title>
        <authorList>
            <person name="Jackman S.D."/>
            <person name="Warren R.L."/>
            <person name="Gibb E.A."/>
            <person name="Vandervalk B.P."/>
            <person name="Mohamadi H."/>
            <person name="Chu J."/>
            <person name="Raymond A."/>
            <person name="Pleasance S."/>
            <person name="Coope R."/>
            <person name="Wildung M.R."/>
            <person name="Ritland C.E."/>
            <person name="Bousquet J."/>
            <person name="Jones S.J."/>
            <person name="Bohlmann J."/>
            <person name="Birol I."/>
        </authorList>
    </citation>
    <scope>NUCLEOTIDE SEQUENCE [LARGE SCALE GENOMIC DNA]</scope>
    <source>
        <tissue evidence="2">Flushing bud</tissue>
    </source>
</reference>
<evidence type="ECO:0000313" key="2">
    <source>
        <dbReference type="EMBL" id="KUM51236.1"/>
    </source>
</evidence>
<comment type="caution">
    <text evidence="2">The sequence shown here is derived from an EMBL/GenBank/DDBJ whole genome shotgun (WGS) entry which is preliminary data.</text>
</comment>